<sequence length="112" mass="12268">MMKRYVLFLALGLCISIGQSFLFPKYAVQLCLIPLQNQGQCVLCNAKTFGDTVLACTRQFGLSPPLLPDQTTCFINTCKAQITHASRAIVLATIPITTNVLNTSQFGDPEEK</sequence>
<accession>A0ABM1SX66</accession>
<proteinExistence type="predicted"/>
<dbReference type="RefSeq" id="XP_022248222.1">
    <property type="nucleotide sequence ID" value="XM_022392514.1"/>
</dbReference>
<dbReference type="Proteomes" id="UP000694941">
    <property type="component" value="Unplaced"/>
</dbReference>
<feature type="chain" id="PRO_5046804246" evidence="1">
    <location>
        <begin position="21"/>
        <end position="112"/>
    </location>
</feature>
<keyword evidence="1" id="KW-0732">Signal</keyword>
<evidence type="ECO:0000313" key="2">
    <source>
        <dbReference type="Proteomes" id="UP000694941"/>
    </source>
</evidence>
<keyword evidence="2" id="KW-1185">Reference proteome</keyword>
<evidence type="ECO:0000313" key="3">
    <source>
        <dbReference type="RefSeq" id="XP_022248222.1"/>
    </source>
</evidence>
<evidence type="ECO:0000256" key="1">
    <source>
        <dbReference type="SAM" id="SignalP"/>
    </source>
</evidence>
<gene>
    <name evidence="3" type="primary">LOC111087098</name>
</gene>
<name>A0ABM1SX66_LIMPO</name>
<feature type="signal peptide" evidence="1">
    <location>
        <begin position="1"/>
        <end position="20"/>
    </location>
</feature>
<reference evidence="3" key="1">
    <citation type="submission" date="2025-08" db="UniProtKB">
        <authorList>
            <consortium name="RefSeq"/>
        </authorList>
    </citation>
    <scope>IDENTIFICATION</scope>
    <source>
        <tissue evidence="3">Muscle</tissue>
    </source>
</reference>
<dbReference type="GeneID" id="111087098"/>
<organism evidence="2 3">
    <name type="scientific">Limulus polyphemus</name>
    <name type="common">Atlantic horseshoe crab</name>
    <dbReference type="NCBI Taxonomy" id="6850"/>
    <lineage>
        <taxon>Eukaryota</taxon>
        <taxon>Metazoa</taxon>
        <taxon>Ecdysozoa</taxon>
        <taxon>Arthropoda</taxon>
        <taxon>Chelicerata</taxon>
        <taxon>Merostomata</taxon>
        <taxon>Xiphosura</taxon>
        <taxon>Limulidae</taxon>
        <taxon>Limulus</taxon>
    </lineage>
</organism>
<protein>
    <submittedName>
        <fullName evidence="3">Uncharacterized protein LOC111087098</fullName>
    </submittedName>
</protein>